<feature type="transmembrane region" description="Helical" evidence="9">
    <location>
        <begin position="12"/>
        <end position="30"/>
    </location>
</feature>
<evidence type="ECO:0000256" key="2">
    <source>
        <dbReference type="ARBA" id="ARBA00022448"/>
    </source>
</evidence>
<keyword evidence="5 9" id="KW-0812">Transmembrane</keyword>
<feature type="transmembrane region" description="Helical" evidence="9">
    <location>
        <begin position="92"/>
        <end position="108"/>
    </location>
</feature>
<evidence type="ECO:0000256" key="7">
    <source>
        <dbReference type="ARBA" id="ARBA00023136"/>
    </source>
</evidence>
<reference evidence="10 11" key="1">
    <citation type="submission" date="2020-02" db="EMBL/GenBank/DDBJ databases">
        <title>Nitrogenibacter mangrovi gen. nov., sp. nov. isolated from mangrove sediment, a denitrifying betaproteobacterium.</title>
        <authorList>
            <person name="Liao H."/>
            <person name="Tian Y."/>
        </authorList>
    </citation>
    <scope>NUCLEOTIDE SEQUENCE [LARGE SCALE GENOMIC DNA]</scope>
    <source>
        <strain evidence="10 11">M9-3-2</strain>
    </source>
</reference>
<evidence type="ECO:0000256" key="1">
    <source>
        <dbReference type="ARBA" id="ARBA00004429"/>
    </source>
</evidence>
<keyword evidence="4" id="KW-0997">Cell inner membrane</keyword>
<dbReference type="EMBL" id="CP048836">
    <property type="protein sequence ID" value="QID19938.1"/>
    <property type="molecule type" value="Genomic_DNA"/>
</dbReference>
<dbReference type="GO" id="GO:0005886">
    <property type="term" value="C:plasma membrane"/>
    <property type="evidence" value="ECO:0007669"/>
    <property type="project" value="UniProtKB-SubCell"/>
</dbReference>
<evidence type="ECO:0000313" key="11">
    <source>
        <dbReference type="Proteomes" id="UP000501991"/>
    </source>
</evidence>
<dbReference type="AlphaFoldDB" id="A0A6C1BB60"/>
<dbReference type="PANTHER" id="PTHR30574:SF1">
    <property type="entry name" value="SULPHUR TRANSPORT DOMAIN-CONTAINING PROTEIN"/>
    <property type="match status" value="1"/>
</dbReference>
<dbReference type="Proteomes" id="UP000501991">
    <property type="component" value="Chromosome"/>
</dbReference>
<protein>
    <submittedName>
        <fullName evidence="10">YeeE/YedE family protein</fullName>
    </submittedName>
</protein>
<keyword evidence="3" id="KW-1003">Cell membrane</keyword>
<feature type="transmembrane region" description="Helical" evidence="9">
    <location>
        <begin position="129"/>
        <end position="148"/>
    </location>
</feature>
<evidence type="ECO:0000256" key="9">
    <source>
        <dbReference type="SAM" id="Phobius"/>
    </source>
</evidence>
<evidence type="ECO:0000256" key="8">
    <source>
        <dbReference type="ARBA" id="ARBA00035655"/>
    </source>
</evidence>
<keyword evidence="7 9" id="KW-0472">Membrane</keyword>
<evidence type="ECO:0000256" key="6">
    <source>
        <dbReference type="ARBA" id="ARBA00022989"/>
    </source>
</evidence>
<comment type="subcellular location">
    <subcellularLocation>
        <location evidence="1">Cell inner membrane</location>
        <topology evidence="1">Multi-pass membrane protein</topology>
    </subcellularLocation>
</comment>
<organism evidence="10 11">
    <name type="scientific">Nitrogeniibacter mangrovi</name>
    <dbReference type="NCBI Taxonomy" id="2016596"/>
    <lineage>
        <taxon>Bacteria</taxon>
        <taxon>Pseudomonadati</taxon>
        <taxon>Pseudomonadota</taxon>
        <taxon>Betaproteobacteria</taxon>
        <taxon>Rhodocyclales</taxon>
        <taxon>Zoogloeaceae</taxon>
        <taxon>Nitrogeniibacter</taxon>
    </lineage>
</organism>
<comment type="similarity">
    <text evidence="8">Belongs to the TsuA/YedE (TC 9.B.102) family.</text>
</comment>
<evidence type="ECO:0000256" key="4">
    <source>
        <dbReference type="ARBA" id="ARBA00022519"/>
    </source>
</evidence>
<name>A0A6C1BB60_9RHOO</name>
<gene>
    <name evidence="10" type="ORF">G3580_18995</name>
</gene>
<dbReference type="PANTHER" id="PTHR30574">
    <property type="entry name" value="INNER MEMBRANE PROTEIN YEDE"/>
    <property type="match status" value="1"/>
</dbReference>
<proteinExistence type="inferred from homology"/>
<evidence type="ECO:0000256" key="5">
    <source>
        <dbReference type="ARBA" id="ARBA00022692"/>
    </source>
</evidence>
<keyword evidence="2" id="KW-0813">Transport</keyword>
<evidence type="ECO:0000256" key="3">
    <source>
        <dbReference type="ARBA" id="ARBA00022475"/>
    </source>
</evidence>
<keyword evidence="6 9" id="KW-1133">Transmembrane helix</keyword>
<sequence length="155" mass="16047">MFNLLFPHGVAPYLVGGLLIGLGVAVLYVVTGRQGGASTVFSSTWSWFVATPFFRQAALLDSRRWRLVYAAGFVLGGALYLALGLPQEASHLPAWKLALGGVLIGYGARLGGGCTSGHGICGMASLNRGSMLIVATFMATAIATAWIMKGLGVGA</sequence>
<dbReference type="Pfam" id="PF04143">
    <property type="entry name" value="Sulf_transp"/>
    <property type="match status" value="1"/>
</dbReference>
<accession>A0A6C1BB60</accession>
<keyword evidence="11" id="KW-1185">Reference proteome</keyword>
<feature type="transmembrane region" description="Helical" evidence="9">
    <location>
        <begin position="67"/>
        <end position="86"/>
    </location>
</feature>
<dbReference type="InterPro" id="IPR007272">
    <property type="entry name" value="Sulf_transp_TsuA/YedE"/>
</dbReference>
<evidence type="ECO:0000313" key="10">
    <source>
        <dbReference type="EMBL" id="QID19938.1"/>
    </source>
</evidence>
<dbReference type="KEGG" id="azq:G3580_18995"/>